<dbReference type="InterPro" id="IPR004960">
    <property type="entry name" value="LipA_acyltrans"/>
</dbReference>
<dbReference type="Proteomes" id="UP000316609">
    <property type="component" value="Unassembled WGS sequence"/>
</dbReference>
<keyword evidence="4" id="KW-0808">Transferase</keyword>
<dbReference type="GO" id="GO:0009247">
    <property type="term" value="P:glycolipid biosynthetic process"/>
    <property type="evidence" value="ECO:0007669"/>
    <property type="project" value="UniProtKB-ARBA"/>
</dbReference>
<evidence type="ECO:0008006" key="9">
    <source>
        <dbReference type="Google" id="ProtNLM"/>
    </source>
</evidence>
<dbReference type="AlphaFoldDB" id="A0A538TI87"/>
<keyword evidence="5" id="KW-0472">Membrane</keyword>
<comment type="subcellular location">
    <subcellularLocation>
        <location evidence="1">Cell inner membrane</location>
    </subcellularLocation>
</comment>
<keyword evidence="6" id="KW-0012">Acyltransferase</keyword>
<keyword evidence="3" id="KW-0997">Cell inner membrane</keyword>
<evidence type="ECO:0000256" key="3">
    <source>
        <dbReference type="ARBA" id="ARBA00022519"/>
    </source>
</evidence>
<dbReference type="Pfam" id="PF03279">
    <property type="entry name" value="Lip_A_acyltrans"/>
    <property type="match status" value="1"/>
</dbReference>
<dbReference type="PANTHER" id="PTHR30606">
    <property type="entry name" value="LIPID A BIOSYNTHESIS LAUROYL ACYLTRANSFERASE"/>
    <property type="match status" value="1"/>
</dbReference>
<reference evidence="7 8" key="1">
    <citation type="journal article" date="2019" name="Nat. Microbiol.">
        <title>Mediterranean grassland soil C-N compound turnover is dependent on rainfall and depth, and is mediated by genomically divergent microorganisms.</title>
        <authorList>
            <person name="Diamond S."/>
            <person name="Andeer P.F."/>
            <person name="Li Z."/>
            <person name="Crits-Christoph A."/>
            <person name="Burstein D."/>
            <person name="Anantharaman K."/>
            <person name="Lane K.R."/>
            <person name="Thomas B.C."/>
            <person name="Pan C."/>
            <person name="Northen T.R."/>
            <person name="Banfield J.F."/>
        </authorList>
    </citation>
    <scope>NUCLEOTIDE SEQUENCE [LARGE SCALE GENOMIC DNA]</scope>
    <source>
        <strain evidence="7">WS_8</strain>
    </source>
</reference>
<evidence type="ECO:0000313" key="7">
    <source>
        <dbReference type="EMBL" id="TMQ63336.1"/>
    </source>
</evidence>
<evidence type="ECO:0000256" key="5">
    <source>
        <dbReference type="ARBA" id="ARBA00023136"/>
    </source>
</evidence>
<evidence type="ECO:0000256" key="4">
    <source>
        <dbReference type="ARBA" id="ARBA00022679"/>
    </source>
</evidence>
<accession>A0A538TI87</accession>
<dbReference type="PANTHER" id="PTHR30606:SF10">
    <property type="entry name" value="PHOSPHATIDYLINOSITOL MANNOSIDE ACYLTRANSFERASE"/>
    <property type="match status" value="1"/>
</dbReference>
<keyword evidence="2" id="KW-1003">Cell membrane</keyword>
<dbReference type="CDD" id="cd07984">
    <property type="entry name" value="LPLAT_LABLAT-like"/>
    <property type="match status" value="1"/>
</dbReference>
<proteinExistence type="predicted"/>
<evidence type="ECO:0000256" key="6">
    <source>
        <dbReference type="ARBA" id="ARBA00023315"/>
    </source>
</evidence>
<dbReference type="EMBL" id="VBOY01000111">
    <property type="protein sequence ID" value="TMQ63336.1"/>
    <property type="molecule type" value="Genomic_DNA"/>
</dbReference>
<comment type="caution">
    <text evidence="7">The sequence shown here is derived from an EMBL/GenBank/DDBJ whole genome shotgun (WGS) entry which is preliminary data.</text>
</comment>
<protein>
    <recommendedName>
        <fullName evidence="9">Lysophospholipid acyltransferase family protein</fullName>
    </recommendedName>
</protein>
<dbReference type="GO" id="GO:0005886">
    <property type="term" value="C:plasma membrane"/>
    <property type="evidence" value="ECO:0007669"/>
    <property type="project" value="UniProtKB-SubCell"/>
</dbReference>
<dbReference type="GO" id="GO:0016746">
    <property type="term" value="F:acyltransferase activity"/>
    <property type="evidence" value="ECO:0007669"/>
    <property type="project" value="UniProtKB-KW"/>
</dbReference>
<organism evidence="7 8">
    <name type="scientific">Eiseniibacteriota bacterium</name>
    <dbReference type="NCBI Taxonomy" id="2212470"/>
    <lineage>
        <taxon>Bacteria</taxon>
        <taxon>Candidatus Eiseniibacteriota</taxon>
    </lineage>
</organism>
<evidence type="ECO:0000313" key="8">
    <source>
        <dbReference type="Proteomes" id="UP000316609"/>
    </source>
</evidence>
<sequence length="277" mass="30432">MPCHEPRPMLAFLGYLSADLGARLLPAPLADGAARRIARAVHALAPPARGILEANLERLFPNVSAKRRREWSRRAFENFALSLADFLRLARLDRAALERGVEVRGRDHLERARGTPRGVLVLSAHVGCWERGAAFLAAHGRRVHVVARPHPSRAVEGWFTRRRGDRGVAALRDRALWVGAARALRAGHWVALMGDRRPPAGRGSPCAWAAALARRTGALLLPAVMVRLPGGRHVACFEAPLTPGACVAGGYREILQRYVKRYPDQWLGFEPLPEVLG</sequence>
<evidence type="ECO:0000256" key="1">
    <source>
        <dbReference type="ARBA" id="ARBA00004533"/>
    </source>
</evidence>
<evidence type="ECO:0000256" key="2">
    <source>
        <dbReference type="ARBA" id="ARBA00022475"/>
    </source>
</evidence>
<gene>
    <name evidence="7" type="ORF">E6K78_10745</name>
</gene>
<name>A0A538TI87_UNCEI</name>